<dbReference type="Proteomes" id="UP000000739">
    <property type="component" value="Chromosome"/>
</dbReference>
<proteinExistence type="predicted"/>
<dbReference type="AlphaFoldDB" id="B8FK86"/>
<organism evidence="1 2">
    <name type="scientific">Desulfatibacillum aliphaticivorans</name>
    <dbReference type="NCBI Taxonomy" id="218208"/>
    <lineage>
        <taxon>Bacteria</taxon>
        <taxon>Pseudomonadati</taxon>
        <taxon>Thermodesulfobacteriota</taxon>
        <taxon>Desulfobacteria</taxon>
        <taxon>Desulfobacterales</taxon>
        <taxon>Desulfatibacillaceae</taxon>
        <taxon>Desulfatibacillum</taxon>
    </lineage>
</organism>
<reference evidence="1 2" key="1">
    <citation type="journal article" date="2012" name="Environ. Microbiol.">
        <title>The genome sequence of Desulfatibacillum alkenivorans AK-01: a blueprint for anaerobic alkane oxidation.</title>
        <authorList>
            <person name="Callaghan A.V."/>
            <person name="Morris B.E."/>
            <person name="Pereira I.A."/>
            <person name="McInerney M.J."/>
            <person name="Austin R.N."/>
            <person name="Groves J.T."/>
            <person name="Kukor J.J."/>
            <person name="Suflita J.M."/>
            <person name="Young L.Y."/>
            <person name="Zylstra G.J."/>
            <person name="Wawrik B."/>
        </authorList>
    </citation>
    <scope>NUCLEOTIDE SEQUENCE [LARGE SCALE GENOMIC DNA]</scope>
    <source>
        <strain evidence="1 2">AK-01</strain>
    </source>
</reference>
<name>B8FK86_DESAL</name>
<evidence type="ECO:0000313" key="2">
    <source>
        <dbReference type="Proteomes" id="UP000000739"/>
    </source>
</evidence>
<keyword evidence="2" id="KW-1185">Reference proteome</keyword>
<dbReference type="HOGENOM" id="CLU_879185_0_0_7"/>
<dbReference type="EMBL" id="CP001322">
    <property type="protein sequence ID" value="ACL02761.1"/>
    <property type="molecule type" value="Genomic_DNA"/>
</dbReference>
<dbReference type="RefSeq" id="WP_012610199.1">
    <property type="nucleotide sequence ID" value="NC_011768.1"/>
</dbReference>
<gene>
    <name evidence="1" type="ordered locus">Dalk_1058</name>
</gene>
<protein>
    <submittedName>
        <fullName evidence="1">Uncharacterized protein</fullName>
    </submittedName>
</protein>
<dbReference type="KEGG" id="dal:Dalk_1058"/>
<accession>B8FK86</accession>
<evidence type="ECO:0000313" key="1">
    <source>
        <dbReference type="EMBL" id="ACL02761.1"/>
    </source>
</evidence>
<sequence>MIKPFMKVSLFGSVISVLAIGLLLAAPVHARLESVDDKTLAEIRAQALMSFAIESRSVHTSDAAWFWQDDGYVDYDVFVVKLDEEVAISNLSMSRLSAGYYNDEDGYGWDIDMSGDDGVILGADGYPLTFNGLRIEVAVDDADSANPNILFIRFGTDDISGRLRAADSGLLTFGGSIQTLSVDGHIESILAATADPNGHRIETAWAYIGGLLPILLNLNNVEYIDFGNTGDGIGASDFYLSFANLITDSRGETNANSAFNANESGATHIPGQGVWLHFQQTFVQALLNVKK</sequence>